<evidence type="ECO:0000313" key="2">
    <source>
        <dbReference type="EMBL" id="KHN69891.1"/>
    </source>
</evidence>
<dbReference type="VEuPathDB" id="MicrosporidiaDB:M896_040860"/>
<evidence type="ECO:0000256" key="1">
    <source>
        <dbReference type="SAM" id="Phobius"/>
    </source>
</evidence>
<keyword evidence="1" id="KW-0472">Membrane</keyword>
<keyword evidence="1" id="KW-0812">Transmembrane</keyword>
<dbReference type="InParanoid" id="A0A0B2UFN4"/>
<sequence>MIAEKRRFYTKLFICVGVMFVSPLVVHAVGRLSGSDSPLLSFGSLILVLGSMGMICKLAIDREAEKKNRRERKMKNK</sequence>
<feature type="transmembrane region" description="Helical" evidence="1">
    <location>
        <begin position="12"/>
        <end position="33"/>
    </location>
</feature>
<evidence type="ECO:0000313" key="3">
    <source>
        <dbReference type="Proteomes" id="UP000031056"/>
    </source>
</evidence>
<dbReference type="EMBL" id="JOKQ01000004">
    <property type="protein sequence ID" value="KHN69891.1"/>
    <property type="molecule type" value="Genomic_DNA"/>
</dbReference>
<dbReference type="OrthoDB" id="2193691at2759"/>
<protein>
    <submittedName>
        <fullName evidence="2">Uncharacterized protein</fullName>
    </submittedName>
</protein>
<dbReference type="GeneID" id="26261525"/>
<accession>A0A0B2UFN4</accession>
<organism evidence="2 3">
    <name type="scientific">Ordospora colligata OC4</name>
    <dbReference type="NCBI Taxonomy" id="1354746"/>
    <lineage>
        <taxon>Eukaryota</taxon>
        <taxon>Fungi</taxon>
        <taxon>Fungi incertae sedis</taxon>
        <taxon>Microsporidia</taxon>
        <taxon>Ordosporidae</taxon>
        <taxon>Ordospora</taxon>
    </lineage>
</organism>
<reference evidence="2 3" key="1">
    <citation type="journal article" date="2014" name="MBio">
        <title>The Ordospora colligata genome; evolution of extreme reduction in microsporidia and host-to-parasite horizontal gene transfer.</title>
        <authorList>
            <person name="Pombert J.-F."/>
            <person name="Haag K.L."/>
            <person name="Beidas S."/>
            <person name="Ebert D."/>
            <person name="Keeling P.J."/>
        </authorList>
    </citation>
    <scope>NUCLEOTIDE SEQUENCE [LARGE SCALE GENOMIC DNA]</scope>
    <source>
        <strain evidence="2 3">OC4</strain>
    </source>
</reference>
<feature type="transmembrane region" description="Helical" evidence="1">
    <location>
        <begin position="39"/>
        <end position="60"/>
    </location>
</feature>
<keyword evidence="1" id="KW-1133">Transmembrane helix</keyword>
<keyword evidence="3" id="KW-1185">Reference proteome</keyword>
<comment type="caution">
    <text evidence="2">The sequence shown here is derived from an EMBL/GenBank/DDBJ whole genome shotgun (WGS) entry which is preliminary data.</text>
</comment>
<proteinExistence type="predicted"/>
<name>A0A0B2UFN4_9MICR</name>
<dbReference type="HOGENOM" id="CLU_2638065_0_0_1"/>
<dbReference type="RefSeq" id="XP_014563933.1">
    <property type="nucleotide sequence ID" value="XM_014708447.1"/>
</dbReference>
<dbReference type="Proteomes" id="UP000031056">
    <property type="component" value="Unassembled WGS sequence"/>
</dbReference>
<gene>
    <name evidence="2" type="ORF">M896_040860</name>
</gene>
<dbReference type="AlphaFoldDB" id="A0A0B2UFN4"/>